<gene>
    <name evidence="1" type="ORF">EB796_009048</name>
</gene>
<accession>A0A7J7K4Z2</accession>
<reference evidence="1" key="1">
    <citation type="submission" date="2020-06" db="EMBL/GenBank/DDBJ databases">
        <title>Draft genome of Bugula neritina, a colonial animal packing powerful symbionts and potential medicines.</title>
        <authorList>
            <person name="Rayko M."/>
        </authorList>
    </citation>
    <scope>NUCLEOTIDE SEQUENCE [LARGE SCALE GENOMIC DNA]</scope>
    <source>
        <strain evidence="1">Kwan_BN1</strain>
    </source>
</reference>
<comment type="caution">
    <text evidence="1">The sequence shown here is derived from an EMBL/GenBank/DDBJ whole genome shotgun (WGS) entry which is preliminary data.</text>
</comment>
<evidence type="ECO:0000313" key="1">
    <source>
        <dbReference type="EMBL" id="KAF6032646.1"/>
    </source>
</evidence>
<dbReference type="AlphaFoldDB" id="A0A7J7K4Z2"/>
<evidence type="ECO:0000313" key="2">
    <source>
        <dbReference type="Proteomes" id="UP000593567"/>
    </source>
</evidence>
<protein>
    <submittedName>
        <fullName evidence="1">Uncharacterized protein</fullName>
    </submittedName>
</protein>
<proteinExistence type="predicted"/>
<name>A0A7J7K4Z2_BUGNE</name>
<sequence length="184" mass="21772">MPVADIDASYMFYSIQEFISSFSNIKKFAQRWDEDLPSKLNSRKSSFISTVFLISYFISQADVDNVLESHKEQREKFLKAKKSRKSSMTSLRYRTDQHCKSTSTEIYMVRPKRRDISCQTENVDIATIEHERWQDEEIVNLPSASMEFVEDDLEESEDLKDKDYIPDEIDLDEFKMDCDNHMEM</sequence>
<dbReference type="Proteomes" id="UP000593567">
    <property type="component" value="Unassembled WGS sequence"/>
</dbReference>
<keyword evidence="2" id="KW-1185">Reference proteome</keyword>
<organism evidence="1 2">
    <name type="scientific">Bugula neritina</name>
    <name type="common">Brown bryozoan</name>
    <name type="synonym">Sertularia neritina</name>
    <dbReference type="NCBI Taxonomy" id="10212"/>
    <lineage>
        <taxon>Eukaryota</taxon>
        <taxon>Metazoa</taxon>
        <taxon>Spiralia</taxon>
        <taxon>Lophotrochozoa</taxon>
        <taxon>Bryozoa</taxon>
        <taxon>Gymnolaemata</taxon>
        <taxon>Cheilostomatida</taxon>
        <taxon>Flustrina</taxon>
        <taxon>Buguloidea</taxon>
        <taxon>Bugulidae</taxon>
        <taxon>Bugula</taxon>
    </lineage>
</organism>
<dbReference type="EMBL" id="VXIV02001492">
    <property type="protein sequence ID" value="KAF6032646.1"/>
    <property type="molecule type" value="Genomic_DNA"/>
</dbReference>